<dbReference type="Pfam" id="PF21082">
    <property type="entry name" value="MS_channel_3rd"/>
    <property type="match status" value="1"/>
</dbReference>
<evidence type="ECO:0000256" key="2">
    <source>
        <dbReference type="ARBA" id="ARBA00008017"/>
    </source>
</evidence>
<feature type="transmembrane region" description="Helical" evidence="7">
    <location>
        <begin position="160"/>
        <end position="182"/>
    </location>
</feature>
<accession>A0A150WJD3</accession>
<evidence type="ECO:0008006" key="13">
    <source>
        <dbReference type="Google" id="ProtNLM"/>
    </source>
</evidence>
<evidence type="ECO:0000256" key="1">
    <source>
        <dbReference type="ARBA" id="ARBA00004651"/>
    </source>
</evidence>
<evidence type="ECO:0000259" key="8">
    <source>
        <dbReference type="Pfam" id="PF00924"/>
    </source>
</evidence>
<evidence type="ECO:0000256" key="6">
    <source>
        <dbReference type="ARBA" id="ARBA00023136"/>
    </source>
</evidence>
<dbReference type="InterPro" id="IPR010920">
    <property type="entry name" value="LSM_dom_sf"/>
</dbReference>
<gene>
    <name evidence="11" type="ORF">AZI86_13300</name>
</gene>
<dbReference type="Pfam" id="PF00924">
    <property type="entry name" value="MS_channel_2nd"/>
    <property type="match status" value="1"/>
</dbReference>
<evidence type="ECO:0000259" key="9">
    <source>
        <dbReference type="Pfam" id="PF21082"/>
    </source>
</evidence>
<dbReference type="OrthoDB" id="9775207at2"/>
<dbReference type="SUPFAM" id="SSF50182">
    <property type="entry name" value="Sm-like ribonucleoproteins"/>
    <property type="match status" value="1"/>
</dbReference>
<dbReference type="SUPFAM" id="SSF82689">
    <property type="entry name" value="Mechanosensitive channel protein MscS (YggB), C-terminal domain"/>
    <property type="match status" value="1"/>
</dbReference>
<organism evidence="11 12">
    <name type="scientific">Bdellovibrio bacteriovorus</name>
    <dbReference type="NCBI Taxonomy" id="959"/>
    <lineage>
        <taxon>Bacteria</taxon>
        <taxon>Pseudomonadati</taxon>
        <taxon>Bdellovibrionota</taxon>
        <taxon>Bdellovibrionia</taxon>
        <taxon>Bdellovibrionales</taxon>
        <taxon>Pseudobdellovibrionaceae</taxon>
        <taxon>Bdellovibrio</taxon>
    </lineage>
</organism>
<evidence type="ECO:0000256" key="4">
    <source>
        <dbReference type="ARBA" id="ARBA00022692"/>
    </source>
</evidence>
<dbReference type="InterPro" id="IPR011066">
    <property type="entry name" value="MscS_channel_C_sf"/>
</dbReference>
<feature type="transmembrane region" description="Helical" evidence="7">
    <location>
        <begin position="133"/>
        <end position="154"/>
    </location>
</feature>
<dbReference type="SUPFAM" id="SSF82861">
    <property type="entry name" value="Mechanosensitive channel protein MscS (YggB), transmembrane region"/>
    <property type="match status" value="1"/>
</dbReference>
<dbReference type="EMBL" id="LUKE01000003">
    <property type="protein sequence ID" value="KYG63794.1"/>
    <property type="molecule type" value="Genomic_DNA"/>
</dbReference>
<feature type="domain" description="Mechanosensitive ion channel MscS" evidence="8">
    <location>
        <begin position="184"/>
        <end position="251"/>
    </location>
</feature>
<evidence type="ECO:0000256" key="5">
    <source>
        <dbReference type="ARBA" id="ARBA00022989"/>
    </source>
</evidence>
<dbReference type="PANTHER" id="PTHR30566">
    <property type="entry name" value="YNAI-RELATED MECHANOSENSITIVE ION CHANNEL"/>
    <property type="match status" value="1"/>
</dbReference>
<evidence type="ECO:0000313" key="11">
    <source>
        <dbReference type="EMBL" id="KYG63794.1"/>
    </source>
</evidence>
<dbReference type="Gene3D" id="2.30.30.60">
    <property type="match status" value="1"/>
</dbReference>
<keyword evidence="3" id="KW-1003">Cell membrane</keyword>
<dbReference type="InterPro" id="IPR023408">
    <property type="entry name" value="MscS_beta-dom_sf"/>
</dbReference>
<name>A0A150WJD3_BDEBC</name>
<evidence type="ECO:0000256" key="7">
    <source>
        <dbReference type="SAM" id="Phobius"/>
    </source>
</evidence>
<dbReference type="Proteomes" id="UP000075320">
    <property type="component" value="Unassembled WGS sequence"/>
</dbReference>
<sequence>MLEQIPQDLLGEVQQATSLGWLLMLAMAAVGTIVIKAALKFVSLRLEKIRLHFKGIADDIIIEVLNHTKSWAIFMWIMHGIVQSTEAASPAKRGVFIAFVVLSALQVVVWGLRAISVWKEGYLKIRVGKDRSAASAIGLMSTGIQAVFIAAVILMCLSNLGVDIAALIAGLGIGGIAVALAAQNILGDLFGSLSIVLDKPFVVGDFIVVGNDMGTVENIGVKTTRLRSLSGEELIFANKDLLESRVKNFKRMYERRAVLNFDISYFTPVEKLQQIPTWIEGFVKEQDLLRFERCHLSTFTDSSLKYELVYWVTDPDQGKYMDRQQALIYKILGRFEEEGISFALGSRSLIIQSEELEDAPRPLVVSNQHGQDVAH</sequence>
<keyword evidence="6 7" id="KW-0472">Membrane</keyword>
<dbReference type="RefSeq" id="WP_061835688.1">
    <property type="nucleotide sequence ID" value="NZ_LUKE01000003.1"/>
</dbReference>
<dbReference type="Gene3D" id="1.10.287.1260">
    <property type="match status" value="1"/>
</dbReference>
<dbReference type="AlphaFoldDB" id="A0A150WJD3"/>
<comment type="caution">
    <text evidence="11">The sequence shown here is derived from an EMBL/GenBank/DDBJ whole genome shotgun (WGS) entry which is preliminary data.</text>
</comment>
<feature type="domain" description="Mechanosensitive ion channel transmembrane helices 2/3" evidence="10">
    <location>
        <begin position="147"/>
        <end position="183"/>
    </location>
</feature>
<feature type="transmembrane region" description="Helical" evidence="7">
    <location>
        <begin position="94"/>
        <end position="112"/>
    </location>
</feature>
<dbReference type="InterPro" id="IPR049278">
    <property type="entry name" value="MS_channel_C"/>
</dbReference>
<dbReference type="InterPro" id="IPR006685">
    <property type="entry name" value="MscS_channel_2nd"/>
</dbReference>
<proteinExistence type="inferred from homology"/>
<dbReference type="Pfam" id="PF21088">
    <property type="entry name" value="MS_channel_1st"/>
    <property type="match status" value="1"/>
</dbReference>
<dbReference type="InterPro" id="IPR049142">
    <property type="entry name" value="MS_channel_1st"/>
</dbReference>
<evidence type="ECO:0000256" key="3">
    <source>
        <dbReference type="ARBA" id="ARBA00022475"/>
    </source>
</evidence>
<dbReference type="GO" id="GO:0005886">
    <property type="term" value="C:plasma membrane"/>
    <property type="evidence" value="ECO:0007669"/>
    <property type="project" value="UniProtKB-SubCell"/>
</dbReference>
<keyword evidence="12" id="KW-1185">Reference proteome</keyword>
<evidence type="ECO:0000313" key="12">
    <source>
        <dbReference type="Proteomes" id="UP000075320"/>
    </source>
</evidence>
<dbReference type="InterPro" id="IPR011014">
    <property type="entry name" value="MscS_channel_TM-2"/>
</dbReference>
<feature type="domain" description="Mechanosensitive ion channel MscS C-terminal" evidence="9">
    <location>
        <begin position="258"/>
        <end position="342"/>
    </location>
</feature>
<protein>
    <recommendedName>
        <fullName evidence="13">Mechanosensitive ion channel protein MscS</fullName>
    </recommendedName>
</protein>
<dbReference type="PANTHER" id="PTHR30566:SF25">
    <property type="entry name" value="INNER MEMBRANE PROTEIN"/>
    <property type="match status" value="1"/>
</dbReference>
<feature type="transmembrane region" description="Helical" evidence="7">
    <location>
        <begin position="20"/>
        <end position="39"/>
    </location>
</feature>
<comment type="subcellular location">
    <subcellularLocation>
        <location evidence="1">Cell membrane</location>
        <topology evidence="1">Multi-pass membrane protein</topology>
    </subcellularLocation>
</comment>
<dbReference type="Gene3D" id="3.30.70.100">
    <property type="match status" value="1"/>
</dbReference>
<dbReference type="GO" id="GO:0008381">
    <property type="term" value="F:mechanosensitive monoatomic ion channel activity"/>
    <property type="evidence" value="ECO:0007669"/>
    <property type="project" value="UniProtKB-ARBA"/>
</dbReference>
<keyword evidence="4 7" id="KW-0812">Transmembrane</keyword>
<comment type="similarity">
    <text evidence="2">Belongs to the MscS (TC 1.A.23) family.</text>
</comment>
<evidence type="ECO:0000259" key="10">
    <source>
        <dbReference type="Pfam" id="PF21088"/>
    </source>
</evidence>
<reference evidence="11 12" key="1">
    <citation type="submission" date="2016-03" db="EMBL/GenBank/DDBJ databases">
        <authorList>
            <person name="Ploux O."/>
        </authorList>
    </citation>
    <scope>NUCLEOTIDE SEQUENCE [LARGE SCALE GENOMIC DNA]</scope>
    <source>
        <strain evidence="11 12">R0</strain>
    </source>
</reference>
<keyword evidence="5 7" id="KW-1133">Transmembrane helix</keyword>